<sequence length="35" mass="4026">MREIERMERDEEDSDGGGWILSRTGECPVESVPFI</sequence>
<reference evidence="2 3" key="1">
    <citation type="journal article" date="2014" name="Am. J. Bot.">
        <title>Genome assembly and annotation for red clover (Trifolium pratense; Fabaceae).</title>
        <authorList>
            <person name="Istvanek J."/>
            <person name="Jaros M."/>
            <person name="Krenek A."/>
            <person name="Repkova J."/>
        </authorList>
    </citation>
    <scope>NUCLEOTIDE SEQUENCE [LARGE SCALE GENOMIC DNA]</scope>
    <source>
        <strain evidence="3">cv. Tatra</strain>
        <tissue evidence="2">Young leaves</tissue>
    </source>
</reference>
<feature type="non-terminal residue" evidence="2">
    <location>
        <position position="35"/>
    </location>
</feature>
<evidence type="ECO:0000313" key="3">
    <source>
        <dbReference type="Proteomes" id="UP000236291"/>
    </source>
</evidence>
<name>A0A2K3K7M2_TRIPR</name>
<evidence type="ECO:0000256" key="1">
    <source>
        <dbReference type="SAM" id="MobiDB-lite"/>
    </source>
</evidence>
<accession>A0A2K3K7M2</accession>
<evidence type="ECO:0000313" key="2">
    <source>
        <dbReference type="EMBL" id="PNX62290.1"/>
    </source>
</evidence>
<organism evidence="2 3">
    <name type="scientific">Trifolium pratense</name>
    <name type="common">Red clover</name>
    <dbReference type="NCBI Taxonomy" id="57577"/>
    <lineage>
        <taxon>Eukaryota</taxon>
        <taxon>Viridiplantae</taxon>
        <taxon>Streptophyta</taxon>
        <taxon>Embryophyta</taxon>
        <taxon>Tracheophyta</taxon>
        <taxon>Spermatophyta</taxon>
        <taxon>Magnoliopsida</taxon>
        <taxon>eudicotyledons</taxon>
        <taxon>Gunneridae</taxon>
        <taxon>Pentapetalae</taxon>
        <taxon>rosids</taxon>
        <taxon>fabids</taxon>
        <taxon>Fabales</taxon>
        <taxon>Fabaceae</taxon>
        <taxon>Papilionoideae</taxon>
        <taxon>50 kb inversion clade</taxon>
        <taxon>NPAAA clade</taxon>
        <taxon>Hologalegina</taxon>
        <taxon>IRL clade</taxon>
        <taxon>Trifolieae</taxon>
        <taxon>Trifolium</taxon>
    </lineage>
</organism>
<dbReference type="EMBL" id="ASHM01087344">
    <property type="protein sequence ID" value="PNX62290.1"/>
    <property type="molecule type" value="Genomic_DNA"/>
</dbReference>
<dbReference type="AlphaFoldDB" id="A0A2K3K7M2"/>
<reference evidence="2 3" key="2">
    <citation type="journal article" date="2017" name="Front. Plant Sci.">
        <title>Gene Classification and Mining of Molecular Markers Useful in Red Clover (Trifolium pratense) Breeding.</title>
        <authorList>
            <person name="Istvanek J."/>
            <person name="Dluhosova J."/>
            <person name="Dluhos P."/>
            <person name="Patkova L."/>
            <person name="Nedelnik J."/>
            <person name="Repkova J."/>
        </authorList>
    </citation>
    <scope>NUCLEOTIDE SEQUENCE [LARGE SCALE GENOMIC DNA]</scope>
    <source>
        <strain evidence="3">cv. Tatra</strain>
        <tissue evidence="2">Young leaves</tissue>
    </source>
</reference>
<comment type="caution">
    <text evidence="2">The sequence shown here is derived from an EMBL/GenBank/DDBJ whole genome shotgun (WGS) entry which is preliminary data.</text>
</comment>
<feature type="region of interest" description="Disordered" evidence="1">
    <location>
        <begin position="1"/>
        <end position="24"/>
    </location>
</feature>
<dbReference type="Proteomes" id="UP000236291">
    <property type="component" value="Unassembled WGS sequence"/>
</dbReference>
<proteinExistence type="predicted"/>
<gene>
    <name evidence="2" type="ORF">L195_g052898</name>
</gene>
<protein>
    <submittedName>
        <fullName evidence="2">Uncharacterized protein</fullName>
    </submittedName>
</protein>